<proteinExistence type="predicted"/>
<keyword evidence="1" id="KW-0472">Membrane</keyword>
<evidence type="ECO:0000256" key="1">
    <source>
        <dbReference type="SAM" id="Phobius"/>
    </source>
</evidence>
<keyword evidence="1" id="KW-1133">Transmembrane helix</keyword>
<organism evidence="2 3">
    <name type="scientific">Halolactibacillus miurensis</name>
    <dbReference type="NCBI Taxonomy" id="306541"/>
    <lineage>
        <taxon>Bacteria</taxon>
        <taxon>Bacillati</taxon>
        <taxon>Bacillota</taxon>
        <taxon>Bacilli</taxon>
        <taxon>Bacillales</taxon>
        <taxon>Bacillaceae</taxon>
        <taxon>Halolactibacillus</taxon>
    </lineage>
</organism>
<sequence length="53" mass="6471">MKTVKNRLITERSLFHYFNYFRFFFIPLSYYYEFDSKEMQGKTLSAKIGLGSR</sequence>
<dbReference type="Proteomes" id="UP000321773">
    <property type="component" value="Unassembled WGS sequence"/>
</dbReference>
<accession>A0ABQ0VUY2</accession>
<name>A0ABQ0VUY2_9BACI</name>
<keyword evidence="1" id="KW-0812">Transmembrane</keyword>
<dbReference type="RefSeq" id="WP_156321364.1">
    <property type="nucleotide sequence ID" value="NZ_BJWJ01000007.1"/>
</dbReference>
<evidence type="ECO:0000313" key="2">
    <source>
        <dbReference type="EMBL" id="GEM03964.1"/>
    </source>
</evidence>
<reference evidence="2 3" key="1">
    <citation type="submission" date="2019-07" db="EMBL/GenBank/DDBJ databases">
        <title>Whole genome shotgun sequence of Halolactibacillus miurensis NBRC 100873.</title>
        <authorList>
            <person name="Hosoyama A."/>
            <person name="Uohara A."/>
            <person name="Ohji S."/>
            <person name="Ichikawa N."/>
        </authorList>
    </citation>
    <scope>NUCLEOTIDE SEQUENCE [LARGE SCALE GENOMIC DNA]</scope>
    <source>
        <strain evidence="2 3">NBRC 100873</strain>
    </source>
</reference>
<keyword evidence="3" id="KW-1185">Reference proteome</keyword>
<gene>
    <name evidence="2" type="ORF">HMI01_09520</name>
</gene>
<comment type="caution">
    <text evidence="2">The sequence shown here is derived from an EMBL/GenBank/DDBJ whole genome shotgun (WGS) entry which is preliminary data.</text>
</comment>
<evidence type="ECO:0000313" key="3">
    <source>
        <dbReference type="Proteomes" id="UP000321773"/>
    </source>
</evidence>
<protein>
    <submittedName>
        <fullName evidence="2">Uncharacterized protein</fullName>
    </submittedName>
</protein>
<feature type="transmembrane region" description="Helical" evidence="1">
    <location>
        <begin position="14"/>
        <end position="32"/>
    </location>
</feature>
<dbReference type="EMBL" id="BJWJ01000007">
    <property type="protein sequence ID" value="GEM03964.1"/>
    <property type="molecule type" value="Genomic_DNA"/>
</dbReference>